<comment type="caution">
    <text evidence="8">The sequence shown here is derived from an EMBL/GenBank/DDBJ whole genome shotgun (WGS) entry which is preliminary data.</text>
</comment>
<dbReference type="Proteomes" id="UP000431092">
    <property type="component" value="Unassembled WGS sequence"/>
</dbReference>
<keyword evidence="1" id="KW-0479">Metal-binding</keyword>
<dbReference type="InterPro" id="IPR037187">
    <property type="entry name" value="DnaK_N"/>
</dbReference>
<dbReference type="AlphaFoldDB" id="A0A6I3IP20"/>
<dbReference type="EMBL" id="WLVL01000023">
    <property type="protein sequence ID" value="MTB71730.1"/>
    <property type="molecule type" value="Genomic_DNA"/>
</dbReference>
<dbReference type="RefSeq" id="WP_154593037.1">
    <property type="nucleotide sequence ID" value="NZ_WLVL01000023.1"/>
</dbReference>
<reference evidence="8 9" key="1">
    <citation type="submission" date="2019-11" db="EMBL/GenBank/DDBJ databases">
        <title>Whole genome sequencing identifies a novel species of the genus Arsenicicoccus isolated from human blood.</title>
        <authorList>
            <person name="Jeong J.H."/>
            <person name="Kweon O.J."/>
            <person name="Kim H.R."/>
            <person name="Kim T.-H."/>
            <person name="Ha S.-M."/>
            <person name="Lee M.-K."/>
        </authorList>
    </citation>
    <scope>NUCLEOTIDE SEQUENCE [LARGE SCALE GENOMIC DNA]</scope>
    <source>
        <strain evidence="8 9">MKL-02</strain>
    </source>
</reference>
<evidence type="ECO:0000256" key="6">
    <source>
        <dbReference type="SAM" id="MobiDB-lite"/>
    </source>
</evidence>
<dbReference type="SUPFAM" id="SSF109635">
    <property type="entry name" value="DnaK suppressor protein DksA, alpha-hairpin domain"/>
    <property type="match status" value="1"/>
</dbReference>
<gene>
    <name evidence="8" type="ORF">GGG17_07050</name>
</gene>
<dbReference type="PROSITE" id="PS01102">
    <property type="entry name" value="ZF_DKSA_1"/>
    <property type="match status" value="1"/>
</dbReference>
<protein>
    <submittedName>
        <fullName evidence="8">TraR/DksA family transcriptional regulator</fullName>
    </submittedName>
</protein>
<dbReference type="Pfam" id="PF01258">
    <property type="entry name" value="zf-dskA_traR"/>
    <property type="match status" value="1"/>
</dbReference>
<feature type="coiled-coil region" evidence="5">
    <location>
        <begin position="33"/>
        <end position="60"/>
    </location>
</feature>
<dbReference type="PANTHER" id="PTHR33823">
    <property type="entry name" value="RNA POLYMERASE-BINDING TRANSCRIPTION FACTOR DKSA-RELATED"/>
    <property type="match status" value="1"/>
</dbReference>
<proteinExistence type="predicted"/>
<name>A0A6I3IP20_9MICO</name>
<dbReference type="Gene3D" id="1.20.120.910">
    <property type="entry name" value="DksA, coiled-coil domain"/>
    <property type="match status" value="1"/>
</dbReference>
<feature type="domain" description="Zinc finger DksA/TraR C4-type" evidence="7">
    <location>
        <begin position="109"/>
        <end position="138"/>
    </location>
</feature>
<keyword evidence="5" id="KW-0175">Coiled coil</keyword>
<dbReference type="InterPro" id="IPR020458">
    <property type="entry name" value="Znf_DskA_TraR_CS"/>
</dbReference>
<evidence type="ECO:0000256" key="1">
    <source>
        <dbReference type="ARBA" id="ARBA00022723"/>
    </source>
</evidence>
<feature type="zinc finger region" description="dksA C4-type" evidence="4">
    <location>
        <begin position="111"/>
        <end position="135"/>
    </location>
</feature>
<evidence type="ECO:0000256" key="4">
    <source>
        <dbReference type="PROSITE-ProRule" id="PRU00510"/>
    </source>
</evidence>
<dbReference type="PROSITE" id="PS51128">
    <property type="entry name" value="ZF_DKSA_2"/>
    <property type="match status" value="1"/>
</dbReference>
<evidence type="ECO:0000313" key="9">
    <source>
        <dbReference type="Proteomes" id="UP000431092"/>
    </source>
</evidence>
<sequence>MAGKSEGQSTTATSTKGSADDGTWSTAEVAELRQTLQGEIDRLTRELAEAQIDLVDLVQDTQDIVGDDQADVGSKAIEREHEAAMAANTRDVLAQYQHALERVDADLQGVCESCGGVIPKLRVQAFPRATLCVACKSAQKR</sequence>
<feature type="region of interest" description="Disordered" evidence="6">
    <location>
        <begin position="1"/>
        <end position="26"/>
    </location>
</feature>
<organism evidence="8 9">
    <name type="scientific">Arsenicicoccus cauae</name>
    <dbReference type="NCBI Taxonomy" id="2663847"/>
    <lineage>
        <taxon>Bacteria</taxon>
        <taxon>Bacillati</taxon>
        <taxon>Actinomycetota</taxon>
        <taxon>Actinomycetes</taxon>
        <taxon>Micrococcales</taxon>
        <taxon>Intrasporangiaceae</taxon>
        <taxon>Arsenicicoccus</taxon>
    </lineage>
</organism>
<dbReference type="SUPFAM" id="SSF57716">
    <property type="entry name" value="Glucocorticoid receptor-like (DNA-binding domain)"/>
    <property type="match status" value="1"/>
</dbReference>
<dbReference type="InterPro" id="IPR000962">
    <property type="entry name" value="Znf_DskA_TraR"/>
</dbReference>
<feature type="compositionally biased region" description="Polar residues" evidence="6">
    <location>
        <begin position="1"/>
        <end position="17"/>
    </location>
</feature>
<evidence type="ECO:0000256" key="5">
    <source>
        <dbReference type="SAM" id="Coils"/>
    </source>
</evidence>
<dbReference type="GO" id="GO:0008270">
    <property type="term" value="F:zinc ion binding"/>
    <property type="evidence" value="ECO:0007669"/>
    <property type="project" value="UniProtKB-KW"/>
</dbReference>
<evidence type="ECO:0000256" key="3">
    <source>
        <dbReference type="ARBA" id="ARBA00022833"/>
    </source>
</evidence>
<dbReference type="PANTHER" id="PTHR33823:SF2">
    <property type="entry name" value="RNA POLYMERASE-BINDING TRANSCRIPTION FACTOR DKSA"/>
    <property type="match status" value="1"/>
</dbReference>
<evidence type="ECO:0000256" key="2">
    <source>
        <dbReference type="ARBA" id="ARBA00022771"/>
    </source>
</evidence>
<keyword evidence="9" id="KW-1185">Reference proteome</keyword>
<keyword evidence="3" id="KW-0862">Zinc</keyword>
<evidence type="ECO:0000313" key="8">
    <source>
        <dbReference type="EMBL" id="MTB71730.1"/>
    </source>
</evidence>
<accession>A0A6I3IP20</accession>
<evidence type="ECO:0000259" key="7">
    <source>
        <dbReference type="Pfam" id="PF01258"/>
    </source>
</evidence>
<keyword evidence="2" id="KW-0863">Zinc-finger</keyword>